<protein>
    <submittedName>
        <fullName evidence="4">Uncharacterized protein</fullName>
    </submittedName>
</protein>
<keyword evidence="3" id="KW-0472">Membrane</keyword>
<comment type="caution">
    <text evidence="4">The sequence shown here is derived from an EMBL/GenBank/DDBJ whole genome shotgun (WGS) entry which is preliminary data.</text>
</comment>
<feature type="region of interest" description="Disordered" evidence="2">
    <location>
        <begin position="751"/>
        <end position="778"/>
    </location>
</feature>
<evidence type="ECO:0000256" key="1">
    <source>
        <dbReference type="SAM" id="Coils"/>
    </source>
</evidence>
<name>A0AAE0FAP9_9CHLO</name>
<feature type="coiled-coil region" evidence="1">
    <location>
        <begin position="226"/>
        <end position="559"/>
    </location>
</feature>
<dbReference type="Gene3D" id="1.10.287.1490">
    <property type="match status" value="1"/>
</dbReference>
<evidence type="ECO:0000256" key="2">
    <source>
        <dbReference type="SAM" id="MobiDB-lite"/>
    </source>
</evidence>
<feature type="region of interest" description="Disordered" evidence="2">
    <location>
        <begin position="674"/>
        <end position="694"/>
    </location>
</feature>
<keyword evidence="5" id="KW-1185">Reference proteome</keyword>
<dbReference type="AlphaFoldDB" id="A0AAE0FAP9"/>
<feature type="compositionally biased region" description="Polar residues" evidence="2">
    <location>
        <begin position="626"/>
        <end position="635"/>
    </location>
</feature>
<feature type="region of interest" description="Disordered" evidence="2">
    <location>
        <begin position="588"/>
        <end position="635"/>
    </location>
</feature>
<reference evidence="4 5" key="1">
    <citation type="journal article" date="2015" name="Genome Biol. Evol.">
        <title>Comparative Genomics of a Bacterivorous Green Alga Reveals Evolutionary Causalities and Consequences of Phago-Mixotrophic Mode of Nutrition.</title>
        <authorList>
            <person name="Burns J.A."/>
            <person name="Paasch A."/>
            <person name="Narechania A."/>
            <person name="Kim E."/>
        </authorList>
    </citation>
    <scope>NUCLEOTIDE SEQUENCE [LARGE SCALE GENOMIC DNA]</scope>
    <source>
        <strain evidence="4 5">PLY_AMNH</strain>
    </source>
</reference>
<keyword evidence="3" id="KW-1133">Transmembrane helix</keyword>
<accession>A0AAE0FAP9</accession>
<evidence type="ECO:0000313" key="5">
    <source>
        <dbReference type="Proteomes" id="UP001190700"/>
    </source>
</evidence>
<feature type="compositionally biased region" description="Basic residues" evidence="2">
    <location>
        <begin position="612"/>
        <end position="621"/>
    </location>
</feature>
<organism evidence="4 5">
    <name type="scientific">Cymbomonas tetramitiformis</name>
    <dbReference type="NCBI Taxonomy" id="36881"/>
    <lineage>
        <taxon>Eukaryota</taxon>
        <taxon>Viridiplantae</taxon>
        <taxon>Chlorophyta</taxon>
        <taxon>Pyramimonadophyceae</taxon>
        <taxon>Pyramimonadales</taxon>
        <taxon>Pyramimonadaceae</taxon>
        <taxon>Cymbomonas</taxon>
    </lineage>
</organism>
<gene>
    <name evidence="4" type="ORF">CYMTET_34702</name>
</gene>
<dbReference type="Proteomes" id="UP001190700">
    <property type="component" value="Unassembled WGS sequence"/>
</dbReference>
<evidence type="ECO:0000313" key="4">
    <source>
        <dbReference type="EMBL" id="KAK3256150.1"/>
    </source>
</evidence>
<sequence length="919" mass="101968">MHRGATIRSTSRRRFSLSSIRPLRNGFQKKGISYKQNSDWSNLPTGVPSDLSTEEILPVSPNTGAAQEPVTRTLAMLATLCACVVAKYFGLPLVDEGSWKSQVQPILLALYAVFALALQTYALLALAYPWLQKKWRSLQRRAAHSDLSDEQVRTSSQVRQAGGASLCVEEESDLPSSLVTRSEPSRLQHLYATIQALRCTVWARPSEVKVRRVRSHLQTHAQPPEQRPLQRELQALRRELQALQELRASPAAVTEEQRELQALQQELQALKQELQELRAAPAAVTAVTEEQRELQALRQELQELRAAPAAVTEEQRELQALQQELQELRAAPAAVTEEQRELQALRQELQELRALPAAVTVVTEEQRELQALRQELQELRAAPAAVTAVTEEQRELQALRQELQELRAAPSAVTAVTEEQRELQALRQELQELRAAPAAVTEEQRELRALRQELQELRASPAAVTAVTEEQRELQALQQELQELRAAPAAVTEEQRELQALQQELRAAPAAVTAVTAEQRELQALQQELHELRAAPAAVTEEQRELQTLQQELQELRTAPVAVTEEQREMQALRQELHVTAPAIPQIGQSAVQARDSQMGMVRPTEEGAKPRSSRRERKRRSLESAETNSPQQKLQDLLEVEAGQELGQKKAQPAEAEEKLRALLQLEVGQELGQKTARPAEADASSPPTADCQEEAPAEFKVLMQMLGILTEQQKQPQLLQGELEEEMQPEMRPLLHDNLAARLAAEPCAPATGESPAPCAGASPSLLKERATTPEEEAPPQLKELLWHESVWDSAILEQGSNALVSEGAECTCSGRSSSAVMEDSHGGASISGLPLRDTSASARCAEQAGFPSQPERAQAAMASMPLLAEKEENDEKLLEEDAYWRLLMKQHALKSAQEELDRLRASKHQAPTALED</sequence>
<dbReference type="EMBL" id="LGRX02021934">
    <property type="protein sequence ID" value="KAK3256150.1"/>
    <property type="molecule type" value="Genomic_DNA"/>
</dbReference>
<proteinExistence type="predicted"/>
<feature type="region of interest" description="Disordered" evidence="2">
    <location>
        <begin position="900"/>
        <end position="919"/>
    </location>
</feature>
<evidence type="ECO:0000256" key="3">
    <source>
        <dbReference type="SAM" id="Phobius"/>
    </source>
</evidence>
<keyword evidence="1" id="KW-0175">Coiled coil</keyword>
<feature type="transmembrane region" description="Helical" evidence="3">
    <location>
        <begin position="106"/>
        <end position="131"/>
    </location>
</feature>
<keyword evidence="3" id="KW-0812">Transmembrane</keyword>